<dbReference type="AlphaFoldDB" id="E9HLV4"/>
<keyword evidence="4 5" id="KW-0206">Cytoskeleton</keyword>
<feature type="domain" description="Gamma tubulin complex component protein N-terminal" evidence="7">
    <location>
        <begin position="226"/>
        <end position="494"/>
    </location>
</feature>
<comment type="similarity">
    <text evidence="1 5">Belongs to the TUBGCP family.</text>
</comment>
<dbReference type="Pfam" id="PF17681">
    <property type="entry name" value="GCP_N_terminal"/>
    <property type="match status" value="1"/>
</dbReference>
<dbReference type="OrthoDB" id="6344705at2759"/>
<sequence>MELNPEIRNACRALLESLTHKKISEECSSINGVIRQLKQDYDYITEQEVKKSIEGLQHKFDIHAEHEKSRHFQKLISDYIQLTAPTGLTHPTWSILHLLIRLAYRPTERMGIARDGCILKNLNIENEKSDYKSIEDTGNLMKFDKEVIHSMSDTILSAWTDSEDDDIEVTDNKDVNWTTSCVVNPNIPLFCLLKIPVIRNSSLNDLIQTRYSSDSTSRTWTDFQLLHEVLWALQQSCDSNSLFVSAETTNSSVQTKAIRLVGLPHLSFHFFRQLLQAIREINLFSNKISLQETYTLTHQAYAAALASIVADFKQSVSDFEKRVAEQKTTLTLSHLLLFLKPWASTISSISAMHKSITQPSSAPTDNNTRVTHLLSVLFDSTQKAQVANYSTLYPVLLKILCSSLEPFLNMVDLWLSQGQIVDPFQEFGIIRNEAISPQDERFWFESLLSRPSIPSINFLKPLMDDILLGGRSVELLTKLKREFIDMKCVPASTCRSKALAEIFRERFNRLASSDPFQCTVSQSFTLSAPATANPKQINSKNPLLSKAFKCIRNDFCRNKYSEGQESRLETLSTPPEFYPLLPLLEKSLLGPMRSRQRLVCKALLDTLFENCALGQHIRTLRQIHFMQAGDLMGRFCLQLFQKFKIGDKWDNESSLTLSLLNCTSPRMSQSAPYLFVNIRKGNNQQMSVVNLSDLQINYKVPWPVNLVVTQESMVLYNSVLSFLMKIKQAMFSLQRLSFKALNSMDIEKSGRPRQKEMLSSAALRHRLQLLRAWLLYFVSSVDNYIMECVLESSHIRLDMQLESAVHLGQIIDSHHDYVCSIHKQCLQQPSGAFLRDAINEVLSISMEVANAWKDGIESEKLTNLEENYVKHHQFVAAVLETDSAHSMLPLGTSMLVI</sequence>
<reference evidence="8 9" key="1">
    <citation type="journal article" date="2011" name="Science">
        <title>The ecoresponsive genome of Daphnia pulex.</title>
        <authorList>
            <person name="Colbourne J.K."/>
            <person name="Pfrender M.E."/>
            <person name="Gilbert D."/>
            <person name="Thomas W.K."/>
            <person name="Tucker A."/>
            <person name="Oakley T.H."/>
            <person name="Tokishita S."/>
            <person name="Aerts A."/>
            <person name="Arnold G.J."/>
            <person name="Basu M.K."/>
            <person name="Bauer D.J."/>
            <person name="Caceres C.E."/>
            <person name="Carmel L."/>
            <person name="Casola C."/>
            <person name="Choi J.H."/>
            <person name="Detter J.C."/>
            <person name="Dong Q."/>
            <person name="Dusheyko S."/>
            <person name="Eads B.D."/>
            <person name="Frohlich T."/>
            <person name="Geiler-Samerotte K.A."/>
            <person name="Gerlach D."/>
            <person name="Hatcher P."/>
            <person name="Jogdeo S."/>
            <person name="Krijgsveld J."/>
            <person name="Kriventseva E.V."/>
            <person name="Kultz D."/>
            <person name="Laforsch C."/>
            <person name="Lindquist E."/>
            <person name="Lopez J."/>
            <person name="Manak J.R."/>
            <person name="Muller J."/>
            <person name="Pangilinan J."/>
            <person name="Patwardhan R.P."/>
            <person name="Pitluck S."/>
            <person name="Pritham E.J."/>
            <person name="Rechtsteiner A."/>
            <person name="Rho M."/>
            <person name="Rogozin I.B."/>
            <person name="Sakarya O."/>
            <person name="Salamov A."/>
            <person name="Schaack S."/>
            <person name="Shapiro H."/>
            <person name="Shiga Y."/>
            <person name="Skalitzky C."/>
            <person name="Smith Z."/>
            <person name="Souvorov A."/>
            <person name="Sung W."/>
            <person name="Tang Z."/>
            <person name="Tsuchiya D."/>
            <person name="Tu H."/>
            <person name="Vos H."/>
            <person name="Wang M."/>
            <person name="Wolf Y.I."/>
            <person name="Yamagata H."/>
            <person name="Yamada T."/>
            <person name="Ye Y."/>
            <person name="Shaw J.R."/>
            <person name="Andrews J."/>
            <person name="Crease T.J."/>
            <person name="Tang H."/>
            <person name="Lucas S.M."/>
            <person name="Robertson H.M."/>
            <person name="Bork P."/>
            <person name="Koonin E.V."/>
            <person name="Zdobnov E.M."/>
            <person name="Grigoriev I.V."/>
            <person name="Lynch M."/>
            <person name="Boore J.L."/>
        </authorList>
    </citation>
    <scope>NUCLEOTIDE SEQUENCE [LARGE SCALE GENOMIC DNA]</scope>
</reference>
<evidence type="ECO:0000256" key="1">
    <source>
        <dbReference type="ARBA" id="ARBA00010337"/>
    </source>
</evidence>
<evidence type="ECO:0000259" key="7">
    <source>
        <dbReference type="Pfam" id="PF17681"/>
    </source>
</evidence>
<evidence type="ECO:0000256" key="4">
    <source>
        <dbReference type="ARBA" id="ARBA00023212"/>
    </source>
</evidence>
<keyword evidence="3 5" id="KW-0493">Microtubule</keyword>
<feature type="domain" description="Gamma tubulin complex component C-terminal" evidence="6">
    <location>
        <begin position="613"/>
        <end position="856"/>
    </location>
</feature>
<dbReference type="STRING" id="6669.E9HLV4"/>
<evidence type="ECO:0000256" key="5">
    <source>
        <dbReference type="RuleBase" id="RU363050"/>
    </source>
</evidence>
<dbReference type="GO" id="GO:0000922">
    <property type="term" value="C:spindle pole"/>
    <property type="evidence" value="ECO:0007669"/>
    <property type="project" value="InterPro"/>
</dbReference>
<evidence type="ECO:0000256" key="3">
    <source>
        <dbReference type="ARBA" id="ARBA00022701"/>
    </source>
</evidence>
<dbReference type="Pfam" id="PF04130">
    <property type="entry name" value="GCP_C_terminal"/>
    <property type="match status" value="1"/>
</dbReference>
<keyword evidence="2 5" id="KW-0963">Cytoplasm</keyword>
<dbReference type="GO" id="GO:0031122">
    <property type="term" value="P:cytoplasmic microtubule organization"/>
    <property type="evidence" value="ECO:0000318"/>
    <property type="project" value="GO_Central"/>
</dbReference>
<evidence type="ECO:0000313" key="9">
    <source>
        <dbReference type="Proteomes" id="UP000000305"/>
    </source>
</evidence>
<accession>E9HLV4</accession>
<dbReference type="HOGENOM" id="CLU_011574_0_0_1"/>
<dbReference type="GO" id="GO:0043015">
    <property type="term" value="F:gamma-tubulin binding"/>
    <property type="evidence" value="ECO:0000318"/>
    <property type="project" value="GO_Central"/>
</dbReference>
<protein>
    <recommendedName>
        <fullName evidence="5">Gamma-tubulin complex component</fullName>
    </recommendedName>
</protein>
<dbReference type="FunFam" id="1.20.120.1900:FF:000045">
    <property type="entry name" value="Gamma-tubulin complex component"/>
    <property type="match status" value="1"/>
</dbReference>
<dbReference type="EMBL" id="GL732682">
    <property type="protein sequence ID" value="EFX67246.1"/>
    <property type="molecule type" value="Genomic_DNA"/>
</dbReference>
<evidence type="ECO:0000256" key="2">
    <source>
        <dbReference type="ARBA" id="ARBA00022490"/>
    </source>
</evidence>
<dbReference type="GO" id="GO:0051321">
    <property type="term" value="P:meiotic cell cycle"/>
    <property type="evidence" value="ECO:0000318"/>
    <property type="project" value="GO_Central"/>
</dbReference>
<dbReference type="InterPro" id="IPR042241">
    <property type="entry name" value="GCP_C_sf"/>
</dbReference>
<dbReference type="OMA" id="EDCASQQ"/>
<dbReference type="GO" id="GO:0000278">
    <property type="term" value="P:mitotic cell cycle"/>
    <property type="evidence" value="ECO:0000318"/>
    <property type="project" value="GO_Central"/>
</dbReference>
<dbReference type="GO" id="GO:0005874">
    <property type="term" value="C:microtubule"/>
    <property type="evidence" value="ECO:0007669"/>
    <property type="project" value="UniProtKB-KW"/>
</dbReference>
<dbReference type="PANTHER" id="PTHR19302">
    <property type="entry name" value="GAMMA TUBULIN COMPLEX PROTEIN"/>
    <property type="match status" value="1"/>
</dbReference>
<dbReference type="GO" id="GO:0000930">
    <property type="term" value="C:gamma-tubulin complex"/>
    <property type="evidence" value="ECO:0000318"/>
    <property type="project" value="GO_Central"/>
</dbReference>
<dbReference type="FunCoup" id="E9HLV4">
    <property type="interactions" value="331"/>
</dbReference>
<dbReference type="eggNOG" id="KOG4344">
    <property type="taxonomic scope" value="Eukaryota"/>
</dbReference>
<dbReference type="InParanoid" id="E9HLV4"/>
<dbReference type="InterPro" id="IPR041470">
    <property type="entry name" value="GCP_N"/>
</dbReference>
<dbReference type="InterPro" id="IPR040457">
    <property type="entry name" value="GCP_C"/>
</dbReference>
<evidence type="ECO:0000313" key="8">
    <source>
        <dbReference type="EMBL" id="EFX67246.1"/>
    </source>
</evidence>
<name>E9HLV4_DAPPU</name>
<proteinExistence type="inferred from homology"/>
<dbReference type="KEGG" id="dpx:DAPPUDRAFT_331228"/>
<organism evidence="8 9">
    <name type="scientific">Daphnia pulex</name>
    <name type="common">Water flea</name>
    <dbReference type="NCBI Taxonomy" id="6669"/>
    <lineage>
        <taxon>Eukaryota</taxon>
        <taxon>Metazoa</taxon>
        <taxon>Ecdysozoa</taxon>
        <taxon>Arthropoda</taxon>
        <taxon>Crustacea</taxon>
        <taxon>Branchiopoda</taxon>
        <taxon>Diplostraca</taxon>
        <taxon>Cladocera</taxon>
        <taxon>Anomopoda</taxon>
        <taxon>Daphniidae</taxon>
        <taxon>Daphnia</taxon>
    </lineage>
</organism>
<dbReference type="PhylomeDB" id="E9HLV4"/>
<evidence type="ECO:0000259" key="6">
    <source>
        <dbReference type="Pfam" id="PF04130"/>
    </source>
</evidence>
<dbReference type="InterPro" id="IPR007259">
    <property type="entry name" value="GCP"/>
</dbReference>
<comment type="subcellular location">
    <subcellularLocation>
        <location evidence="5">Cytoplasm</location>
        <location evidence="5">Cytoskeleton</location>
        <location evidence="5">Microtubule organizing center</location>
    </subcellularLocation>
</comment>
<gene>
    <name evidence="8" type="ORF">DAPPUDRAFT_331228</name>
</gene>
<dbReference type="PANTHER" id="PTHR19302:SF33">
    <property type="entry name" value="GAMMA-TUBULIN COMPLEX COMPONENT 5"/>
    <property type="match status" value="1"/>
</dbReference>
<keyword evidence="9" id="KW-1185">Reference proteome</keyword>
<dbReference type="GO" id="GO:0007020">
    <property type="term" value="P:microtubule nucleation"/>
    <property type="evidence" value="ECO:0000318"/>
    <property type="project" value="GO_Central"/>
</dbReference>
<dbReference type="Gene3D" id="1.20.120.1900">
    <property type="entry name" value="Gamma-tubulin complex, C-terminal domain"/>
    <property type="match status" value="1"/>
</dbReference>
<dbReference type="Proteomes" id="UP000000305">
    <property type="component" value="Unassembled WGS sequence"/>
</dbReference>
<dbReference type="GO" id="GO:0051225">
    <property type="term" value="P:spindle assembly"/>
    <property type="evidence" value="ECO:0000318"/>
    <property type="project" value="GO_Central"/>
</dbReference>